<dbReference type="PROSITE" id="PS01064">
    <property type="entry name" value="PYRIDOX_OXIDASE"/>
    <property type="match status" value="1"/>
</dbReference>
<feature type="binding site" evidence="9">
    <location>
        <begin position="193"/>
        <end position="195"/>
    </location>
    <ligand>
        <name>substrate</name>
    </ligand>
</feature>
<feature type="binding site" evidence="10">
    <location>
        <position position="85"/>
    </location>
    <ligand>
        <name>FMN</name>
        <dbReference type="ChEBI" id="CHEBI:58210"/>
    </ligand>
</feature>
<evidence type="ECO:0000256" key="6">
    <source>
        <dbReference type="ARBA" id="ARBA00023096"/>
    </source>
</evidence>
<dbReference type="SUPFAM" id="SSF50475">
    <property type="entry name" value="FMN-binding split barrel"/>
    <property type="match status" value="1"/>
</dbReference>
<evidence type="ECO:0000256" key="5">
    <source>
        <dbReference type="ARBA" id="ARBA00023002"/>
    </source>
</evidence>
<dbReference type="InterPro" id="IPR012349">
    <property type="entry name" value="Split_barrel_FMN-bd"/>
</dbReference>
<feature type="domain" description="Pyridoxine 5'-phosphate oxidase dimerisation C-terminal" evidence="12">
    <location>
        <begin position="174"/>
        <end position="214"/>
    </location>
</feature>
<evidence type="ECO:0000313" key="13">
    <source>
        <dbReference type="EMBL" id="PKD42807.1"/>
    </source>
</evidence>
<evidence type="ECO:0000259" key="12">
    <source>
        <dbReference type="Pfam" id="PF10590"/>
    </source>
</evidence>
<comment type="subunit">
    <text evidence="2">Homodimer.</text>
</comment>
<accession>A0A2N0VF44</accession>
<dbReference type="InterPro" id="IPR019576">
    <property type="entry name" value="Pyridoxamine_oxidase_dimer_C"/>
</dbReference>
<dbReference type="PANTHER" id="PTHR10851">
    <property type="entry name" value="PYRIDOXINE-5-PHOSPHATE OXIDASE"/>
    <property type="match status" value="1"/>
</dbReference>
<dbReference type="InterPro" id="IPR000659">
    <property type="entry name" value="Pyridox_Oxase"/>
</dbReference>
<dbReference type="RefSeq" id="WP_101074057.1">
    <property type="nucleotide sequence ID" value="NZ_PISP01000005.1"/>
</dbReference>
<dbReference type="PIRSF" id="PIRSF000190">
    <property type="entry name" value="Pyd_amn-ph_oxd"/>
    <property type="match status" value="1"/>
</dbReference>
<feature type="binding site" evidence="9">
    <location>
        <position position="133"/>
    </location>
    <ligand>
        <name>substrate</name>
    </ligand>
</feature>
<keyword evidence="4 10" id="KW-0288">FMN</keyword>
<feature type="domain" description="Pyridoxamine 5'-phosphate oxidase N-terminal" evidence="11">
    <location>
        <begin position="36"/>
        <end position="161"/>
    </location>
</feature>
<comment type="similarity">
    <text evidence="1">Belongs to the pyridoxamine 5'-phosphate oxidase family.</text>
</comment>
<dbReference type="AlphaFoldDB" id="A0A2N0VF44"/>
<proteinExistence type="inferred from homology"/>
<reference evidence="13 14" key="1">
    <citation type="submission" date="2017-11" db="EMBL/GenBank/DDBJ databases">
        <title>Rhodohalobacter 15182 sp. nov., isolated from a salt lake.</title>
        <authorList>
            <person name="Han S."/>
        </authorList>
    </citation>
    <scope>NUCLEOTIDE SEQUENCE [LARGE SCALE GENOMIC DNA]</scope>
    <source>
        <strain evidence="13 14">15182</strain>
    </source>
</reference>
<feature type="binding site" evidence="10">
    <location>
        <begin position="142"/>
        <end position="143"/>
    </location>
    <ligand>
        <name>FMN</name>
        <dbReference type="ChEBI" id="CHEBI:58210"/>
    </ligand>
</feature>
<keyword evidence="5" id="KW-0560">Oxidoreductase</keyword>
<evidence type="ECO:0000256" key="2">
    <source>
        <dbReference type="ARBA" id="ARBA00011738"/>
    </source>
</evidence>
<feature type="binding site" evidence="9">
    <location>
        <position position="68"/>
    </location>
    <ligand>
        <name>substrate</name>
    </ligand>
</feature>
<comment type="caution">
    <text evidence="13">The sequence shown here is derived from an EMBL/GenBank/DDBJ whole genome shotgun (WGS) entry which is preliminary data.</text>
</comment>
<evidence type="ECO:0000256" key="3">
    <source>
        <dbReference type="ARBA" id="ARBA00022630"/>
    </source>
</evidence>
<dbReference type="EC" id="1.4.3.5" evidence="8"/>
<feature type="binding site" evidence="9">
    <location>
        <begin position="10"/>
        <end position="13"/>
    </location>
    <ligand>
        <name>substrate</name>
    </ligand>
</feature>
<keyword evidence="6" id="KW-0664">Pyridoxine biosynthesis</keyword>
<dbReference type="EMBL" id="PISP01000005">
    <property type="protein sequence ID" value="PKD42807.1"/>
    <property type="molecule type" value="Genomic_DNA"/>
</dbReference>
<feature type="binding site" evidence="10">
    <location>
        <position position="107"/>
    </location>
    <ligand>
        <name>FMN</name>
        <dbReference type="ChEBI" id="CHEBI:58210"/>
    </ligand>
</feature>
<evidence type="ECO:0000256" key="4">
    <source>
        <dbReference type="ARBA" id="ARBA00022643"/>
    </source>
</evidence>
<keyword evidence="14" id="KW-1185">Reference proteome</keyword>
<sequence length="214" mass="24840">MTDIKIADLRKQYKKGGLVDLDLPDNPIELFRKWFEEAVESEVVEPNAMALATVTGAETPNVRMVLLKGLDEYSISFFTNYESQKAKELNAYPVAACTIWWAELERQVRFSGKVEKLTAAESEDYFRSRPKESQIGAWASDQSKPIADRTELEARFKEIEEKFEGGEIPRPDYWGGYKIILETIEFWQGRPRRLHDRILYQQSSGKWNRQRLAP</sequence>
<dbReference type="GO" id="GO:0008615">
    <property type="term" value="P:pyridoxine biosynthetic process"/>
    <property type="evidence" value="ECO:0007669"/>
    <property type="project" value="UniProtKB-UniRule"/>
</dbReference>
<evidence type="ECO:0000256" key="1">
    <source>
        <dbReference type="ARBA" id="ARBA00007301"/>
    </source>
</evidence>
<dbReference type="FunFam" id="2.30.110.10:FF:000020">
    <property type="entry name" value="PNPO isoform 11"/>
    <property type="match status" value="1"/>
</dbReference>
<dbReference type="OrthoDB" id="9780392at2"/>
<evidence type="ECO:0000259" key="11">
    <source>
        <dbReference type="Pfam" id="PF01243"/>
    </source>
</evidence>
<feature type="binding site" evidence="10">
    <location>
        <position position="187"/>
    </location>
    <ligand>
        <name>FMN</name>
        <dbReference type="ChEBI" id="CHEBI:58210"/>
    </ligand>
</feature>
<dbReference type="Pfam" id="PF01243">
    <property type="entry name" value="PNPOx_N"/>
    <property type="match status" value="1"/>
</dbReference>
<evidence type="ECO:0000313" key="14">
    <source>
        <dbReference type="Proteomes" id="UP000233398"/>
    </source>
</evidence>
<name>A0A2N0VF44_9BACT</name>
<evidence type="ECO:0000256" key="8">
    <source>
        <dbReference type="NCBIfam" id="TIGR00558"/>
    </source>
</evidence>
<dbReference type="HAMAP" id="MF_01629">
    <property type="entry name" value="PdxH"/>
    <property type="match status" value="1"/>
</dbReference>
<evidence type="ECO:0000256" key="10">
    <source>
        <dbReference type="PIRSR" id="PIRSR000190-2"/>
    </source>
</evidence>
<dbReference type="Proteomes" id="UP000233398">
    <property type="component" value="Unassembled WGS sequence"/>
</dbReference>
<feature type="binding site" evidence="9">
    <location>
        <position position="129"/>
    </location>
    <ligand>
        <name>substrate</name>
    </ligand>
</feature>
<protein>
    <recommendedName>
        <fullName evidence="8">Pyridoxamine 5'-phosphate oxidase</fullName>
        <ecNumber evidence="8">1.4.3.5</ecNumber>
    </recommendedName>
</protein>
<dbReference type="Gene3D" id="2.30.110.10">
    <property type="entry name" value="Electron Transport, Fmn-binding Protein, Chain A"/>
    <property type="match status" value="1"/>
</dbReference>
<organism evidence="13 14">
    <name type="scientific">Rhodohalobacter barkolensis</name>
    <dbReference type="NCBI Taxonomy" id="2053187"/>
    <lineage>
        <taxon>Bacteria</taxon>
        <taxon>Pseudomonadati</taxon>
        <taxon>Balneolota</taxon>
        <taxon>Balneolia</taxon>
        <taxon>Balneolales</taxon>
        <taxon>Balneolaceae</taxon>
        <taxon>Rhodohalobacter</taxon>
    </lineage>
</organism>
<dbReference type="GO" id="GO:0010181">
    <property type="term" value="F:FMN binding"/>
    <property type="evidence" value="ECO:0007669"/>
    <property type="project" value="UniProtKB-UniRule"/>
</dbReference>
<feature type="binding site" evidence="10">
    <location>
        <begin position="78"/>
        <end position="79"/>
    </location>
    <ligand>
        <name>FMN</name>
        <dbReference type="ChEBI" id="CHEBI:58210"/>
    </ligand>
</feature>
<keyword evidence="3" id="KW-0285">Flavoprotein</keyword>
<dbReference type="NCBIfam" id="TIGR00558">
    <property type="entry name" value="pdxH"/>
    <property type="match status" value="1"/>
</dbReference>
<evidence type="ECO:0000256" key="9">
    <source>
        <dbReference type="PIRSR" id="PIRSR000190-1"/>
    </source>
</evidence>
<comment type="cofactor">
    <cofactor evidence="10">
        <name>FMN</name>
        <dbReference type="ChEBI" id="CHEBI:58210"/>
    </cofactor>
    <text evidence="10">Binds 1 FMN per subunit.</text>
</comment>
<dbReference type="NCBIfam" id="NF004231">
    <property type="entry name" value="PRK05679.1"/>
    <property type="match status" value="1"/>
</dbReference>
<comment type="pathway">
    <text evidence="7">Cofactor metabolism.</text>
</comment>
<feature type="binding site" evidence="10">
    <location>
        <position position="197"/>
    </location>
    <ligand>
        <name>FMN</name>
        <dbReference type="ChEBI" id="CHEBI:58210"/>
    </ligand>
</feature>
<dbReference type="GO" id="GO:0004733">
    <property type="term" value="F:pyridoxamine phosphate oxidase activity"/>
    <property type="evidence" value="ECO:0007669"/>
    <property type="project" value="UniProtKB-UniRule"/>
</dbReference>
<dbReference type="InterPro" id="IPR011576">
    <property type="entry name" value="Pyridox_Oxase_N"/>
</dbReference>
<evidence type="ECO:0000256" key="7">
    <source>
        <dbReference type="ARBA" id="ARBA00060587"/>
    </source>
</evidence>
<feature type="binding site" evidence="10">
    <location>
        <begin position="63"/>
        <end position="68"/>
    </location>
    <ligand>
        <name>FMN</name>
        <dbReference type="ChEBI" id="CHEBI:58210"/>
    </ligand>
</feature>
<dbReference type="PANTHER" id="PTHR10851:SF0">
    <property type="entry name" value="PYRIDOXINE-5'-PHOSPHATE OXIDASE"/>
    <property type="match status" value="1"/>
</dbReference>
<feature type="binding site" evidence="9">
    <location>
        <position position="125"/>
    </location>
    <ligand>
        <name>substrate</name>
    </ligand>
</feature>
<gene>
    <name evidence="13" type="primary">pdxH</name>
    <name evidence="13" type="ORF">CWD77_13210</name>
</gene>
<dbReference type="Pfam" id="PF10590">
    <property type="entry name" value="PNP_phzG_C"/>
    <property type="match status" value="1"/>
</dbReference>
<dbReference type="InterPro" id="IPR019740">
    <property type="entry name" value="Pyridox_Oxase_CS"/>
</dbReference>